<name>A0A813J767_POLGL</name>
<gene>
    <name evidence="2" type="ORF">PGLA2088_LOCUS15844</name>
    <name evidence="3" type="ORF">PGLA2088_LOCUS19675</name>
</gene>
<proteinExistence type="predicted"/>
<dbReference type="Proteomes" id="UP000626109">
    <property type="component" value="Unassembled WGS sequence"/>
</dbReference>
<evidence type="ECO:0000313" key="4">
    <source>
        <dbReference type="Proteomes" id="UP000626109"/>
    </source>
</evidence>
<accession>A0A813J767</accession>
<dbReference type="EMBL" id="CAJNNW010025179">
    <property type="protein sequence ID" value="CAE8676028.1"/>
    <property type="molecule type" value="Genomic_DNA"/>
</dbReference>
<feature type="region of interest" description="Disordered" evidence="1">
    <location>
        <begin position="1"/>
        <end position="20"/>
    </location>
</feature>
<dbReference type="AlphaFoldDB" id="A0A813J767"/>
<reference evidence="2" key="1">
    <citation type="submission" date="2021-02" db="EMBL/GenBank/DDBJ databases">
        <authorList>
            <person name="Dougan E. K."/>
            <person name="Rhodes N."/>
            <person name="Thang M."/>
            <person name="Chan C."/>
        </authorList>
    </citation>
    <scope>NUCLEOTIDE SEQUENCE</scope>
</reference>
<protein>
    <submittedName>
        <fullName evidence="2">Uncharacterized protein</fullName>
    </submittedName>
</protein>
<evidence type="ECO:0000256" key="1">
    <source>
        <dbReference type="SAM" id="MobiDB-lite"/>
    </source>
</evidence>
<comment type="caution">
    <text evidence="2">The sequence shown here is derived from an EMBL/GenBank/DDBJ whole genome shotgun (WGS) entry which is preliminary data.</text>
</comment>
<evidence type="ECO:0000313" key="3">
    <source>
        <dbReference type="EMBL" id="CAE8676028.1"/>
    </source>
</evidence>
<dbReference type="EMBL" id="CAJNNW010019805">
    <property type="protein sequence ID" value="CAE8665201.1"/>
    <property type="molecule type" value="Genomic_DNA"/>
</dbReference>
<evidence type="ECO:0000313" key="2">
    <source>
        <dbReference type="EMBL" id="CAE8665201.1"/>
    </source>
</evidence>
<sequence>MTSRYSQSSAFPHQPPSSTLSQGLILRDSVDVLRMTAGFVSIARTTKFCRCCGLEDARNAHRPDDVPAVKAMSNALQAARQALDDMTKRSAPFSLMTQVWNNFFIVYVHLFRYHNRELTESGCDKGLVQNAIIDKGIECGMLSNAQVQELKSLII</sequence>
<organism evidence="2 4">
    <name type="scientific">Polarella glacialis</name>
    <name type="common">Dinoflagellate</name>
    <dbReference type="NCBI Taxonomy" id="89957"/>
    <lineage>
        <taxon>Eukaryota</taxon>
        <taxon>Sar</taxon>
        <taxon>Alveolata</taxon>
        <taxon>Dinophyceae</taxon>
        <taxon>Suessiales</taxon>
        <taxon>Suessiaceae</taxon>
        <taxon>Polarella</taxon>
    </lineage>
</organism>